<dbReference type="SUPFAM" id="SSF55068">
    <property type="entry name" value="Peptide methionine sulfoxide reductase"/>
    <property type="match status" value="1"/>
</dbReference>
<dbReference type="Pfam" id="PF01625">
    <property type="entry name" value="PMSR"/>
    <property type="match status" value="1"/>
</dbReference>
<comment type="similarity">
    <text evidence="1 5">Belongs to the MsrA Met sulfoxide reductase family.</text>
</comment>
<accession>A0ABR9VSL9</accession>
<dbReference type="PANTHER" id="PTHR43774:SF1">
    <property type="entry name" value="PEPTIDE METHIONINE SULFOXIDE REDUCTASE MSRA 2"/>
    <property type="match status" value="1"/>
</dbReference>
<dbReference type="RefSeq" id="WP_194019988.1">
    <property type="nucleotide sequence ID" value="NZ_JADEVV010000028.1"/>
</dbReference>
<evidence type="ECO:0000256" key="2">
    <source>
        <dbReference type="ARBA" id="ARBA00023002"/>
    </source>
</evidence>
<evidence type="ECO:0000313" key="8">
    <source>
        <dbReference type="Proteomes" id="UP000658720"/>
    </source>
</evidence>
<dbReference type="HAMAP" id="MF_01401">
    <property type="entry name" value="MsrA"/>
    <property type="match status" value="1"/>
</dbReference>
<feature type="domain" description="Peptide methionine sulphoxide reductase MsrA" evidence="6">
    <location>
        <begin position="39"/>
        <end position="190"/>
    </location>
</feature>
<dbReference type="GO" id="GO:0008113">
    <property type="term" value="F:peptide-methionine (S)-S-oxide reductase activity"/>
    <property type="evidence" value="ECO:0007669"/>
    <property type="project" value="UniProtKB-EC"/>
</dbReference>
<comment type="catalytic activity">
    <reaction evidence="4 5">
        <text>[thioredoxin]-disulfide + L-methionine + H2O = L-methionine (S)-S-oxide + [thioredoxin]-dithiol</text>
        <dbReference type="Rhea" id="RHEA:19993"/>
        <dbReference type="Rhea" id="RHEA-COMP:10698"/>
        <dbReference type="Rhea" id="RHEA-COMP:10700"/>
        <dbReference type="ChEBI" id="CHEBI:15377"/>
        <dbReference type="ChEBI" id="CHEBI:29950"/>
        <dbReference type="ChEBI" id="CHEBI:50058"/>
        <dbReference type="ChEBI" id="CHEBI:57844"/>
        <dbReference type="ChEBI" id="CHEBI:58772"/>
        <dbReference type="EC" id="1.8.4.11"/>
    </reaction>
</comment>
<evidence type="ECO:0000256" key="1">
    <source>
        <dbReference type="ARBA" id="ARBA00005591"/>
    </source>
</evidence>
<evidence type="ECO:0000313" key="7">
    <source>
        <dbReference type="EMBL" id="MBE9254350.1"/>
    </source>
</evidence>
<sequence>MGVAIAVGSYLINPFSKVIPDPVVDTALVSSPNNGTERAIFAGGCFWGLEAMFEEVRGVTDVRTGYSGGTEATANYARVSGGGTDHAESIEIVYDPAQVSYGELLKIFFSVGHDPTQVNRQGVDQGRQYRSAIFATTPEQKQVAQAYIDQLEESQAFDQAIATEVNDFDAFYPAEDYHQDFVQRNPAHPYVLVHDLPKLRKFRQQYSDKLKTQS</sequence>
<feature type="active site" evidence="5">
    <location>
        <position position="45"/>
    </location>
</feature>
<proteinExistence type="inferred from homology"/>
<dbReference type="EC" id="1.8.4.11" evidence="5"/>
<dbReference type="PANTHER" id="PTHR43774">
    <property type="entry name" value="PEPTIDE METHIONINE SULFOXIDE REDUCTASE"/>
    <property type="match status" value="1"/>
</dbReference>
<comment type="caution">
    <text evidence="7">The sequence shown here is derived from an EMBL/GenBank/DDBJ whole genome shotgun (WGS) entry which is preliminary data.</text>
</comment>
<evidence type="ECO:0000256" key="4">
    <source>
        <dbReference type="ARBA" id="ARBA00048782"/>
    </source>
</evidence>
<dbReference type="Proteomes" id="UP000658720">
    <property type="component" value="Unassembled WGS sequence"/>
</dbReference>
<keyword evidence="2 5" id="KW-0560">Oxidoreductase</keyword>
<reference evidence="7 8" key="1">
    <citation type="submission" date="2020-10" db="EMBL/GenBank/DDBJ databases">
        <authorList>
            <person name="Castelo-Branco R."/>
            <person name="Eusebio N."/>
            <person name="Adriana R."/>
            <person name="Vieira A."/>
            <person name="Brugerolle De Fraissinette N."/>
            <person name="Rezende De Castro R."/>
            <person name="Schneider M.P."/>
            <person name="Vasconcelos V."/>
            <person name="Leao P.N."/>
        </authorList>
    </citation>
    <scope>NUCLEOTIDE SEQUENCE [LARGE SCALE GENOMIC DNA]</scope>
    <source>
        <strain evidence="7 8">LEGE 00031</strain>
    </source>
</reference>
<keyword evidence="8" id="KW-1185">Reference proteome</keyword>
<evidence type="ECO:0000256" key="3">
    <source>
        <dbReference type="ARBA" id="ARBA00047806"/>
    </source>
</evidence>
<dbReference type="InterPro" id="IPR036509">
    <property type="entry name" value="Met_Sox_Rdtase_MsrA_sf"/>
</dbReference>
<name>A0ABR9VSL9_9SYNC</name>
<evidence type="ECO:0000259" key="6">
    <source>
        <dbReference type="Pfam" id="PF01625"/>
    </source>
</evidence>
<organism evidence="7 8">
    <name type="scientific">Synechocystis salina LEGE 00031</name>
    <dbReference type="NCBI Taxonomy" id="1828736"/>
    <lineage>
        <taxon>Bacteria</taxon>
        <taxon>Bacillati</taxon>
        <taxon>Cyanobacteriota</taxon>
        <taxon>Cyanophyceae</taxon>
        <taxon>Synechococcales</taxon>
        <taxon>Merismopediaceae</taxon>
        <taxon>Synechocystis</taxon>
    </lineage>
</organism>
<protein>
    <recommendedName>
        <fullName evidence="5">Peptide methionine sulfoxide reductase MsrA</fullName>
        <shortName evidence="5">Protein-methionine-S-oxide reductase</shortName>
        <ecNumber evidence="5">1.8.4.11</ecNumber>
    </recommendedName>
    <alternativeName>
        <fullName evidence="5">Peptide-methionine (S)-S-oxide reductase</fullName>
        <shortName evidence="5">Peptide Met(O) reductase</shortName>
    </alternativeName>
</protein>
<comment type="catalytic activity">
    <reaction evidence="3 5">
        <text>L-methionyl-[protein] + [thioredoxin]-disulfide + H2O = L-methionyl-(S)-S-oxide-[protein] + [thioredoxin]-dithiol</text>
        <dbReference type="Rhea" id="RHEA:14217"/>
        <dbReference type="Rhea" id="RHEA-COMP:10698"/>
        <dbReference type="Rhea" id="RHEA-COMP:10700"/>
        <dbReference type="Rhea" id="RHEA-COMP:12313"/>
        <dbReference type="Rhea" id="RHEA-COMP:12315"/>
        <dbReference type="ChEBI" id="CHEBI:15377"/>
        <dbReference type="ChEBI" id="CHEBI:16044"/>
        <dbReference type="ChEBI" id="CHEBI:29950"/>
        <dbReference type="ChEBI" id="CHEBI:44120"/>
        <dbReference type="ChEBI" id="CHEBI:50058"/>
        <dbReference type="EC" id="1.8.4.11"/>
    </reaction>
</comment>
<evidence type="ECO:0000256" key="5">
    <source>
        <dbReference type="HAMAP-Rule" id="MF_01401"/>
    </source>
</evidence>
<comment type="function">
    <text evidence="5">Has an important function as a repair enzyme for proteins that have been inactivated by oxidation. Catalyzes the reversible oxidation-reduction of methionine sulfoxide in proteins to methionine.</text>
</comment>
<dbReference type="NCBIfam" id="TIGR00401">
    <property type="entry name" value="msrA"/>
    <property type="match status" value="1"/>
</dbReference>
<gene>
    <name evidence="5 7" type="primary">msrA</name>
    <name evidence="7" type="ORF">IQ217_10945</name>
</gene>
<dbReference type="InterPro" id="IPR002569">
    <property type="entry name" value="Met_Sox_Rdtase_MsrA_dom"/>
</dbReference>
<dbReference type="EMBL" id="JADEVV010000028">
    <property type="protein sequence ID" value="MBE9254350.1"/>
    <property type="molecule type" value="Genomic_DNA"/>
</dbReference>
<dbReference type="Gene3D" id="3.30.1060.10">
    <property type="entry name" value="Peptide methionine sulphoxide reductase MsrA"/>
    <property type="match status" value="1"/>
</dbReference>